<proteinExistence type="predicted"/>
<comment type="caution">
    <text evidence="1">The sequence shown here is derived from an EMBL/GenBank/DDBJ whole genome shotgun (WGS) entry which is preliminary data.</text>
</comment>
<dbReference type="AlphaFoldDB" id="A0A0D7WA50"/>
<sequence>MKKHLLLLLAFTLLFFNCETDSDTPSGDYVTCKINGDSFTSTYTAGYYSFDILSITGIELSSEKFVNITILNPIEGATYNLGAISDETDVSSITAGLSEYENYTAGFDYGSGTITLTHFDDNSAAGTFSVIAEFEEDEGGSIEITSGKFSVTSFL</sequence>
<evidence type="ECO:0000313" key="2">
    <source>
        <dbReference type="Proteomes" id="UP000032578"/>
    </source>
</evidence>
<gene>
    <name evidence="1" type="ORF">PW52_05250</name>
</gene>
<accession>A0A0D7WA50</accession>
<dbReference type="OrthoDB" id="885873at2"/>
<organism evidence="1 2">
    <name type="scientific">Neotamlana sedimentorum</name>
    <dbReference type="NCBI Taxonomy" id="1435349"/>
    <lineage>
        <taxon>Bacteria</taxon>
        <taxon>Pseudomonadati</taxon>
        <taxon>Bacteroidota</taxon>
        <taxon>Flavobacteriia</taxon>
        <taxon>Flavobacteriales</taxon>
        <taxon>Flavobacteriaceae</taxon>
        <taxon>Neotamlana</taxon>
    </lineage>
</organism>
<dbReference type="Proteomes" id="UP000032578">
    <property type="component" value="Unassembled WGS sequence"/>
</dbReference>
<dbReference type="EMBL" id="JTDW01000004">
    <property type="protein sequence ID" value="KJD36025.1"/>
    <property type="molecule type" value="Genomic_DNA"/>
</dbReference>
<dbReference type="PATRIC" id="fig|1435349.4.peg.2002"/>
<dbReference type="STRING" id="1435349.PW52_05250"/>
<evidence type="ECO:0000313" key="1">
    <source>
        <dbReference type="EMBL" id="KJD36025.1"/>
    </source>
</evidence>
<reference evidence="1 2" key="1">
    <citation type="submission" date="2014-11" db="EMBL/GenBank/DDBJ databases">
        <title>Tamlana sedimentorum sp. nov., isolated from shallow sand sediments of the Sea of Japan.</title>
        <authorList>
            <person name="Romanenko L.A."/>
        </authorList>
    </citation>
    <scope>NUCLEOTIDE SEQUENCE [LARGE SCALE GENOMIC DNA]</scope>
    <source>
        <strain evidence="1 2">JCM 19808</strain>
    </source>
</reference>
<keyword evidence="2" id="KW-1185">Reference proteome</keyword>
<protein>
    <submittedName>
        <fullName evidence="1">Uncharacterized protein</fullName>
    </submittedName>
</protein>
<name>A0A0D7WA50_9FLAO</name>
<dbReference type="RefSeq" id="WP_044631885.1">
    <property type="nucleotide sequence ID" value="NZ_JTDW01000004.1"/>
</dbReference>